<keyword evidence="3" id="KW-1185">Reference proteome</keyword>
<dbReference type="OrthoDB" id="3775566at2759"/>
<feature type="signal peptide" evidence="1">
    <location>
        <begin position="1"/>
        <end position="17"/>
    </location>
</feature>
<evidence type="ECO:0000313" key="3">
    <source>
        <dbReference type="Proteomes" id="UP000800094"/>
    </source>
</evidence>
<protein>
    <recommendedName>
        <fullName evidence="4">Lytic polysaccharide monooxygenase</fullName>
    </recommendedName>
</protein>
<name>A0A6A6IMG9_9PLEO</name>
<sequence>MHIPSLIPFLVLGSTAASVVKRQYDNDFSGSGNILVLSGKNIAKADTSDISGCIADSGSLVTDLTKCGVFTLGDPQVSETFSSSARQCNFADPTTVPGGYALKCNSTMQKGGYWYSLDGYDPGPGLAFIWTGNLNPYYEATSLPAVGEEAPIWPYLGGPDPPTDRMYFMWLWKKLSD</sequence>
<dbReference type="AlphaFoldDB" id="A0A6A6IMG9"/>
<accession>A0A6A6IMG9</accession>
<feature type="chain" id="PRO_5025445377" description="Lytic polysaccharide monooxygenase" evidence="1">
    <location>
        <begin position="18"/>
        <end position="177"/>
    </location>
</feature>
<dbReference type="EMBL" id="ML987193">
    <property type="protein sequence ID" value="KAF2251288.1"/>
    <property type="molecule type" value="Genomic_DNA"/>
</dbReference>
<evidence type="ECO:0000313" key="2">
    <source>
        <dbReference type="EMBL" id="KAF2251288.1"/>
    </source>
</evidence>
<evidence type="ECO:0000256" key="1">
    <source>
        <dbReference type="SAM" id="SignalP"/>
    </source>
</evidence>
<dbReference type="RefSeq" id="XP_033686292.1">
    <property type="nucleotide sequence ID" value="XM_033833136.1"/>
</dbReference>
<dbReference type="Proteomes" id="UP000800094">
    <property type="component" value="Unassembled WGS sequence"/>
</dbReference>
<gene>
    <name evidence="2" type="ORF">BU26DRAFT_563231</name>
</gene>
<keyword evidence="1" id="KW-0732">Signal</keyword>
<dbReference type="GeneID" id="54586466"/>
<reference evidence="2" key="1">
    <citation type="journal article" date="2020" name="Stud. Mycol.">
        <title>101 Dothideomycetes genomes: a test case for predicting lifestyles and emergence of pathogens.</title>
        <authorList>
            <person name="Haridas S."/>
            <person name="Albert R."/>
            <person name="Binder M."/>
            <person name="Bloem J."/>
            <person name="Labutti K."/>
            <person name="Salamov A."/>
            <person name="Andreopoulos B."/>
            <person name="Baker S."/>
            <person name="Barry K."/>
            <person name="Bills G."/>
            <person name="Bluhm B."/>
            <person name="Cannon C."/>
            <person name="Castanera R."/>
            <person name="Culley D."/>
            <person name="Daum C."/>
            <person name="Ezra D."/>
            <person name="Gonzalez J."/>
            <person name="Henrissat B."/>
            <person name="Kuo A."/>
            <person name="Liang C."/>
            <person name="Lipzen A."/>
            <person name="Lutzoni F."/>
            <person name="Magnuson J."/>
            <person name="Mondo S."/>
            <person name="Nolan M."/>
            <person name="Ohm R."/>
            <person name="Pangilinan J."/>
            <person name="Park H.-J."/>
            <person name="Ramirez L."/>
            <person name="Alfaro M."/>
            <person name="Sun H."/>
            <person name="Tritt A."/>
            <person name="Yoshinaga Y."/>
            <person name="Zwiers L.-H."/>
            <person name="Turgeon B."/>
            <person name="Goodwin S."/>
            <person name="Spatafora J."/>
            <person name="Crous P."/>
            <person name="Grigoriev I."/>
        </authorList>
    </citation>
    <scope>NUCLEOTIDE SEQUENCE</scope>
    <source>
        <strain evidence="2">CBS 122368</strain>
    </source>
</reference>
<evidence type="ECO:0008006" key="4">
    <source>
        <dbReference type="Google" id="ProtNLM"/>
    </source>
</evidence>
<proteinExistence type="predicted"/>
<organism evidence="2 3">
    <name type="scientific">Trematosphaeria pertusa</name>
    <dbReference type="NCBI Taxonomy" id="390896"/>
    <lineage>
        <taxon>Eukaryota</taxon>
        <taxon>Fungi</taxon>
        <taxon>Dikarya</taxon>
        <taxon>Ascomycota</taxon>
        <taxon>Pezizomycotina</taxon>
        <taxon>Dothideomycetes</taxon>
        <taxon>Pleosporomycetidae</taxon>
        <taxon>Pleosporales</taxon>
        <taxon>Massarineae</taxon>
        <taxon>Trematosphaeriaceae</taxon>
        <taxon>Trematosphaeria</taxon>
    </lineage>
</organism>